<evidence type="ECO:0000313" key="4">
    <source>
        <dbReference type="Proteomes" id="UP000664163"/>
    </source>
</evidence>
<dbReference type="PANTHER" id="PTHR42899:SF1">
    <property type="entry name" value="SPERMATOGENESIS-ASSOCIATED PROTEIN 20"/>
    <property type="match status" value="1"/>
</dbReference>
<protein>
    <submittedName>
        <fullName evidence="3">Thioredoxin domain-containing protein</fullName>
    </submittedName>
</protein>
<dbReference type="InterPro" id="IPR024705">
    <property type="entry name" value="Ssp411"/>
</dbReference>
<dbReference type="Pfam" id="PF03190">
    <property type="entry name" value="Thioredox_DsbH"/>
    <property type="match status" value="1"/>
</dbReference>
<dbReference type="InterPro" id="IPR036249">
    <property type="entry name" value="Thioredoxin-like_sf"/>
</dbReference>
<dbReference type="InterPro" id="IPR004879">
    <property type="entry name" value="Ssp411-like_TRX"/>
</dbReference>
<dbReference type="PIRSF" id="PIRSF006402">
    <property type="entry name" value="UCP006402_thioredoxin"/>
    <property type="match status" value="1"/>
</dbReference>
<keyword evidence="4" id="KW-1185">Reference proteome</keyword>
<dbReference type="Gene3D" id="3.40.30.10">
    <property type="entry name" value="Glutaredoxin"/>
    <property type="match status" value="1"/>
</dbReference>
<evidence type="ECO:0000259" key="2">
    <source>
        <dbReference type="Pfam" id="PF07944"/>
    </source>
</evidence>
<reference evidence="3 4" key="1">
    <citation type="submission" date="2021-03" db="EMBL/GenBank/DDBJ databases">
        <title>Muricauda sp. CAU 1631 isolated from Incheon.</title>
        <authorList>
            <person name="Kim W."/>
        </authorList>
    </citation>
    <scope>NUCLEOTIDE SEQUENCE [LARGE SCALE GENOMIC DNA]</scope>
    <source>
        <strain evidence="3 4">CAU 1631</strain>
    </source>
</reference>
<name>A0ABS3EYU9_9FLAO</name>
<dbReference type="PROSITE" id="PS51257">
    <property type="entry name" value="PROKAR_LIPOPROTEIN"/>
    <property type="match status" value="1"/>
</dbReference>
<gene>
    <name evidence="3" type="ORF">J0X13_12820</name>
</gene>
<evidence type="ECO:0000259" key="1">
    <source>
        <dbReference type="Pfam" id="PF03190"/>
    </source>
</evidence>
<evidence type="ECO:0000313" key="3">
    <source>
        <dbReference type="EMBL" id="MBO0331439.1"/>
    </source>
</evidence>
<dbReference type="Pfam" id="PF07944">
    <property type="entry name" value="Beta-AFase-like_GH127_cat"/>
    <property type="match status" value="1"/>
</dbReference>
<dbReference type="RefSeq" id="WP_207071801.1">
    <property type="nucleotide sequence ID" value="NZ_JAFLND010000003.1"/>
</dbReference>
<feature type="domain" description="Non-reducing end beta-L-arabinofuranosidase-like GH127 catalytic" evidence="2">
    <location>
        <begin position="446"/>
        <end position="548"/>
    </location>
</feature>
<dbReference type="SUPFAM" id="SSF48208">
    <property type="entry name" value="Six-hairpin glycosidases"/>
    <property type="match status" value="1"/>
</dbReference>
<dbReference type="Proteomes" id="UP000664163">
    <property type="component" value="Unassembled WGS sequence"/>
</dbReference>
<comment type="caution">
    <text evidence="3">The sequence shown here is derived from an EMBL/GenBank/DDBJ whole genome shotgun (WGS) entry which is preliminary data.</text>
</comment>
<dbReference type="InterPro" id="IPR008928">
    <property type="entry name" value="6-hairpin_glycosidase_sf"/>
</dbReference>
<dbReference type="EMBL" id="JAFLND010000003">
    <property type="protein sequence ID" value="MBO0331439.1"/>
    <property type="molecule type" value="Genomic_DNA"/>
</dbReference>
<dbReference type="InterPro" id="IPR012878">
    <property type="entry name" value="Beta-AFase-like_GH127_cat"/>
</dbReference>
<dbReference type="Gene3D" id="1.50.10.20">
    <property type="match status" value="2"/>
</dbReference>
<feature type="domain" description="Spermatogenesis-associated protein 20-like TRX" evidence="1">
    <location>
        <begin position="29"/>
        <end position="184"/>
    </location>
</feature>
<sequence length="699" mass="80823">MKKVLFFILVLTAALSCKKKSDEVSHKHTNDLIHETSPYLLQHAHNPVNWEAWHPEVLERAQKEDKLLLISIGYAACHWCHVMEKECFEDEQVAQVMNDNFINIKIDREERPDVDQIYMDAIQMISGQGGWPLNIVALPDGRPFWGATYVPKDNWIKSLEQLAELYKKDKPRVTQYASDLANGLHAINLVENEKDSELYSLEQLDASIHNWTQYFDTFLGGHKRAPKFMMPNNWDFLLHYATATNNPDIMDFVDTTLTRIAYGGVYDHVGGGFSRYAVDVKWHVPHFEKMLYDNGQLTSLYAKAYAVTKNDLYKDVVNETVAFVKEELLDQSGGFYSSLDADSLDENGKLEEGAYYVWTKEELTQLLGNDYEVFQEYYNINSYGHWEDENYVLIRDKSDKEIAEKFQIPVPELKAKINTDLTLLKKERNKRPRPRLDDKILTSWNGLMLKGLVDAYRYLGEEEYLDLALKNAAFIQREMIREDYSLYRNHKEGKSTINAFLDDYATVIDAYLSLYEATFDEKWLDLSKNLLDYSIKHFQDEESGMFFYTSDKDRSLIRRTIEIDDNVISSSNSMMAINLFKMHKIYPEETYGAASKQMLKNVQKDFDKRAQGFSNWLHLVLFENQNFYEIAVLGENYKSMGQELAKAYVPNSILVGSAKDGHLELLKNRTVPGKTLTYVCIEGACKLPVASAERALEQL</sequence>
<accession>A0ABS3EYU9</accession>
<dbReference type="CDD" id="cd02955">
    <property type="entry name" value="SSP411"/>
    <property type="match status" value="1"/>
</dbReference>
<dbReference type="SUPFAM" id="SSF52833">
    <property type="entry name" value="Thioredoxin-like"/>
    <property type="match status" value="1"/>
</dbReference>
<dbReference type="PANTHER" id="PTHR42899">
    <property type="entry name" value="SPERMATOGENESIS-ASSOCIATED PROTEIN 20"/>
    <property type="match status" value="1"/>
</dbReference>
<proteinExistence type="predicted"/>
<organism evidence="3 4">
    <name type="scientific">[Muricauda] lutisoli</name>
    <dbReference type="NCBI Taxonomy" id="2816035"/>
    <lineage>
        <taxon>Bacteria</taxon>
        <taxon>Pseudomonadati</taxon>
        <taxon>Bacteroidota</taxon>
        <taxon>Flavobacteriia</taxon>
        <taxon>Flavobacteriales</taxon>
        <taxon>Flavobacteriaceae</taxon>
        <taxon>Allomuricauda</taxon>
    </lineage>
</organism>